<evidence type="ECO:0000313" key="1">
    <source>
        <dbReference type="EMBL" id="QHT88283.1"/>
    </source>
</evidence>
<name>A0A6C0I846_9ZZZZ</name>
<protein>
    <recommendedName>
        <fullName evidence="2">Glycosyltransferase 2-like domain-containing protein</fullName>
    </recommendedName>
</protein>
<sequence>MSTIVAITVSTNYDDLLDIILPQNHRFFNTWYIITHKDDAKTIEVVNKYNYSNVKLVYFDFYAGNCRFNQGGAIRHVQDILASMNYNGYVLHLDSDIYLPDNFSELLLRLETHSLYGVSSRNDYFSYDHFKAGKADRVHSRDHMFQGFFQLYVFSINTRCKQSENCSQWDLDFHKHFKHKINIPNLHVSHLGHSGVHWTGRKNKEADFAR</sequence>
<dbReference type="InterPro" id="IPR029044">
    <property type="entry name" value="Nucleotide-diphossugar_trans"/>
</dbReference>
<reference evidence="1" key="1">
    <citation type="journal article" date="2020" name="Nature">
        <title>Giant virus diversity and host interactions through global metagenomics.</title>
        <authorList>
            <person name="Schulz F."/>
            <person name="Roux S."/>
            <person name="Paez-Espino D."/>
            <person name="Jungbluth S."/>
            <person name="Walsh D.A."/>
            <person name="Denef V.J."/>
            <person name="McMahon K.D."/>
            <person name="Konstantinidis K.T."/>
            <person name="Eloe-Fadrosh E.A."/>
            <person name="Kyrpides N.C."/>
            <person name="Woyke T."/>
        </authorList>
    </citation>
    <scope>NUCLEOTIDE SEQUENCE</scope>
    <source>
        <strain evidence="1">GVMAG-M-3300023184-50</strain>
    </source>
</reference>
<evidence type="ECO:0008006" key="2">
    <source>
        <dbReference type="Google" id="ProtNLM"/>
    </source>
</evidence>
<organism evidence="1">
    <name type="scientific">viral metagenome</name>
    <dbReference type="NCBI Taxonomy" id="1070528"/>
    <lineage>
        <taxon>unclassified sequences</taxon>
        <taxon>metagenomes</taxon>
        <taxon>organismal metagenomes</taxon>
    </lineage>
</organism>
<dbReference type="EMBL" id="MN740114">
    <property type="protein sequence ID" value="QHT88283.1"/>
    <property type="molecule type" value="Genomic_DNA"/>
</dbReference>
<accession>A0A6C0I846</accession>
<dbReference type="AlphaFoldDB" id="A0A6C0I846"/>
<proteinExistence type="predicted"/>
<dbReference type="SUPFAM" id="SSF53448">
    <property type="entry name" value="Nucleotide-diphospho-sugar transferases"/>
    <property type="match status" value="1"/>
</dbReference>